<dbReference type="InParanoid" id="A0A6P9E145"/>
<gene>
    <name evidence="5" type="primary">LOC118344487</name>
</gene>
<evidence type="ECO:0000259" key="3">
    <source>
        <dbReference type="Pfam" id="PF25019"/>
    </source>
</evidence>
<keyword evidence="2" id="KW-0611">Plant defense</keyword>
<dbReference type="GO" id="GO:0006952">
    <property type="term" value="P:defense response"/>
    <property type="evidence" value="ECO:0007669"/>
    <property type="project" value="UniProtKB-KW"/>
</dbReference>
<keyword evidence="1" id="KW-0433">Leucine-rich repeat</keyword>
<feature type="domain" description="R13L1/DRL21-like LRR repeat region" evidence="3">
    <location>
        <begin position="165"/>
        <end position="228"/>
    </location>
</feature>
<dbReference type="InterPro" id="IPR032675">
    <property type="entry name" value="LRR_dom_sf"/>
</dbReference>
<proteinExistence type="predicted"/>
<dbReference type="KEGG" id="jre:118344487"/>
<keyword evidence="4" id="KW-1185">Reference proteome</keyword>
<dbReference type="Proteomes" id="UP000235220">
    <property type="component" value="Chromosome 14"/>
</dbReference>
<dbReference type="AlphaFoldDB" id="A0A6P9E145"/>
<protein>
    <submittedName>
        <fullName evidence="5">Disease resistance protein RGA4</fullName>
    </submittedName>
</protein>
<reference evidence="5" key="1">
    <citation type="submission" date="2025-08" db="UniProtKB">
        <authorList>
            <consortium name="RefSeq"/>
        </authorList>
    </citation>
    <scope>IDENTIFICATION</scope>
    <source>
        <tissue evidence="5">Leaves</tissue>
    </source>
</reference>
<dbReference type="OrthoDB" id="2018467at2759"/>
<name>A0A6P9E145_JUGRE</name>
<dbReference type="InterPro" id="IPR056789">
    <property type="entry name" value="LRR_R13L1-DRL21"/>
</dbReference>
<organism evidence="4 5">
    <name type="scientific">Juglans regia</name>
    <name type="common">English walnut</name>
    <dbReference type="NCBI Taxonomy" id="51240"/>
    <lineage>
        <taxon>Eukaryota</taxon>
        <taxon>Viridiplantae</taxon>
        <taxon>Streptophyta</taxon>
        <taxon>Embryophyta</taxon>
        <taxon>Tracheophyta</taxon>
        <taxon>Spermatophyta</taxon>
        <taxon>Magnoliopsida</taxon>
        <taxon>eudicotyledons</taxon>
        <taxon>Gunneridae</taxon>
        <taxon>Pentapetalae</taxon>
        <taxon>rosids</taxon>
        <taxon>fabids</taxon>
        <taxon>Fagales</taxon>
        <taxon>Juglandaceae</taxon>
        <taxon>Juglans</taxon>
    </lineage>
</organism>
<evidence type="ECO:0000256" key="1">
    <source>
        <dbReference type="ARBA" id="ARBA00022614"/>
    </source>
</evidence>
<dbReference type="Pfam" id="PF25019">
    <property type="entry name" value="LRR_R13L1-DRL21"/>
    <property type="match status" value="1"/>
</dbReference>
<evidence type="ECO:0000313" key="4">
    <source>
        <dbReference type="Proteomes" id="UP000235220"/>
    </source>
</evidence>
<dbReference type="GeneID" id="118344487"/>
<accession>A0A6P9E145</accession>
<dbReference type="PANTHER" id="PTHR36766">
    <property type="entry name" value="PLANT BROAD-SPECTRUM MILDEW RESISTANCE PROTEIN RPW8"/>
    <property type="match status" value="1"/>
</dbReference>
<evidence type="ECO:0000256" key="2">
    <source>
        <dbReference type="ARBA" id="ARBA00022821"/>
    </source>
</evidence>
<dbReference type="SUPFAM" id="SSF52047">
    <property type="entry name" value="RNI-like"/>
    <property type="match status" value="1"/>
</dbReference>
<sequence length="262" mass="30066">MMRNALLFPRLSKLEIWYCPLLTSFPMFPHLKEELLLLNARWKVVQQTITNASSSASSTPIAFSSPPLSKLRYIFLREIKDLETLPEDGLQNLVSLQYLKIKRCPKFKSIPQGVQYLTALQNLELFDCPMLDLGNDEHVMQWKGLKSLISLNFQSIPKLVSLPLGLQHVTTLQELRISDCSSLMTMPEWICNWASLERFTISRCSGLTSLPEAMSRLTSLKVLTIHDCPILLQRCEQDGGEDWPKIAHIPKLEYFDPQLEYN</sequence>
<dbReference type="PANTHER" id="PTHR36766:SF38">
    <property type="entry name" value="DISEASE RESISTANCE PROTEIN RGA3"/>
    <property type="match status" value="1"/>
</dbReference>
<evidence type="ECO:0000313" key="5">
    <source>
        <dbReference type="RefSeq" id="XP_035541056.1"/>
    </source>
</evidence>
<dbReference type="RefSeq" id="XP_035541056.1">
    <property type="nucleotide sequence ID" value="XM_035685163.1"/>
</dbReference>
<dbReference type="Gene3D" id="3.80.10.10">
    <property type="entry name" value="Ribonuclease Inhibitor"/>
    <property type="match status" value="2"/>
</dbReference>